<dbReference type="RefSeq" id="XP_011640433.1">
    <property type="nucleotide sequence ID" value="XM_011642131.1"/>
</dbReference>
<feature type="transmembrane region" description="Helical" evidence="9">
    <location>
        <begin position="170"/>
        <end position="190"/>
    </location>
</feature>
<protein>
    <submittedName>
        <fullName evidence="11">Uncharacterized protein LOC105429264</fullName>
    </submittedName>
</protein>
<accession>A0A6I9X7E0</accession>
<keyword evidence="2" id="KW-0716">Sensory transduction</keyword>
<organism evidence="10 11">
    <name type="scientific">Pogonomyrmex barbatus</name>
    <name type="common">red harvester ant</name>
    <dbReference type="NCBI Taxonomy" id="144034"/>
    <lineage>
        <taxon>Eukaryota</taxon>
        <taxon>Metazoa</taxon>
        <taxon>Ecdysozoa</taxon>
        <taxon>Arthropoda</taxon>
        <taxon>Hexapoda</taxon>
        <taxon>Insecta</taxon>
        <taxon>Pterygota</taxon>
        <taxon>Neoptera</taxon>
        <taxon>Endopterygota</taxon>
        <taxon>Hymenoptera</taxon>
        <taxon>Apocrita</taxon>
        <taxon>Aculeata</taxon>
        <taxon>Formicoidea</taxon>
        <taxon>Formicidae</taxon>
        <taxon>Myrmicinae</taxon>
        <taxon>Pogonomyrmex</taxon>
    </lineage>
</organism>
<keyword evidence="5 9" id="KW-1133">Transmembrane helix</keyword>
<reference evidence="11" key="1">
    <citation type="submission" date="2025-08" db="UniProtKB">
        <authorList>
            <consortium name="RefSeq"/>
        </authorList>
    </citation>
    <scope>IDENTIFICATION</scope>
</reference>
<evidence type="ECO:0000256" key="1">
    <source>
        <dbReference type="ARBA" id="ARBA00004141"/>
    </source>
</evidence>
<name>A0A6I9X7E0_9HYME</name>
<evidence type="ECO:0000256" key="7">
    <source>
        <dbReference type="ARBA" id="ARBA00023170"/>
    </source>
</evidence>
<keyword evidence="4" id="KW-0552">Olfaction</keyword>
<keyword evidence="7" id="KW-0675">Receptor</keyword>
<feature type="transmembrane region" description="Helical" evidence="9">
    <location>
        <begin position="36"/>
        <end position="59"/>
    </location>
</feature>
<comment type="subcellular location">
    <subcellularLocation>
        <location evidence="1">Membrane</location>
        <topology evidence="1">Multi-pass membrane protein</topology>
    </subcellularLocation>
</comment>
<dbReference type="KEGG" id="pbar:105429264"/>
<evidence type="ECO:0000256" key="8">
    <source>
        <dbReference type="ARBA" id="ARBA00023224"/>
    </source>
</evidence>
<dbReference type="GO" id="GO:0007165">
    <property type="term" value="P:signal transduction"/>
    <property type="evidence" value="ECO:0007669"/>
    <property type="project" value="UniProtKB-KW"/>
</dbReference>
<keyword evidence="8" id="KW-0807">Transducer</keyword>
<dbReference type="Proteomes" id="UP000504615">
    <property type="component" value="Unplaced"/>
</dbReference>
<evidence type="ECO:0000256" key="6">
    <source>
        <dbReference type="ARBA" id="ARBA00023136"/>
    </source>
</evidence>
<dbReference type="Pfam" id="PF02949">
    <property type="entry name" value="7tm_6"/>
    <property type="match status" value="1"/>
</dbReference>
<evidence type="ECO:0000256" key="9">
    <source>
        <dbReference type="SAM" id="Phobius"/>
    </source>
</evidence>
<dbReference type="GeneID" id="105429264"/>
<evidence type="ECO:0000256" key="3">
    <source>
        <dbReference type="ARBA" id="ARBA00022692"/>
    </source>
</evidence>
<dbReference type="GO" id="GO:0016020">
    <property type="term" value="C:membrane"/>
    <property type="evidence" value="ECO:0007669"/>
    <property type="project" value="UniProtKB-SubCell"/>
</dbReference>
<feature type="transmembrane region" description="Helical" evidence="9">
    <location>
        <begin position="71"/>
        <end position="89"/>
    </location>
</feature>
<keyword evidence="3 9" id="KW-0812">Transmembrane</keyword>
<evidence type="ECO:0000256" key="2">
    <source>
        <dbReference type="ARBA" id="ARBA00022606"/>
    </source>
</evidence>
<feature type="transmembrane region" description="Helical" evidence="9">
    <location>
        <begin position="196"/>
        <end position="214"/>
    </location>
</feature>
<keyword evidence="10" id="KW-1185">Reference proteome</keyword>
<evidence type="ECO:0000313" key="10">
    <source>
        <dbReference type="Proteomes" id="UP000504615"/>
    </source>
</evidence>
<dbReference type="GO" id="GO:0004984">
    <property type="term" value="F:olfactory receptor activity"/>
    <property type="evidence" value="ECO:0007669"/>
    <property type="project" value="InterPro"/>
</dbReference>
<evidence type="ECO:0000313" key="11">
    <source>
        <dbReference type="RefSeq" id="XP_011640433.1"/>
    </source>
</evidence>
<proteinExistence type="predicted"/>
<dbReference type="GO" id="GO:0005549">
    <property type="term" value="F:odorant binding"/>
    <property type="evidence" value="ECO:0007669"/>
    <property type="project" value="InterPro"/>
</dbReference>
<feature type="transmembrane region" description="Helical" evidence="9">
    <location>
        <begin position="128"/>
        <end position="149"/>
    </location>
</feature>
<evidence type="ECO:0000256" key="5">
    <source>
        <dbReference type="ARBA" id="ARBA00022989"/>
    </source>
</evidence>
<dbReference type="AlphaFoldDB" id="A0A6I9X7E0"/>
<evidence type="ECO:0000256" key="4">
    <source>
        <dbReference type="ARBA" id="ARBA00022725"/>
    </source>
</evidence>
<keyword evidence="6 9" id="KW-0472">Membrane</keyword>
<dbReference type="OrthoDB" id="8185860at2759"/>
<gene>
    <name evidence="11" type="primary">LOC105429264</name>
</gene>
<dbReference type="InterPro" id="IPR004117">
    <property type="entry name" value="7tm6_olfct_rcpt"/>
</dbReference>
<sequence>MDFQIVNPLNVRLNKISGNLLPITGDNSSFPIAWKIYSIIVWLIELFQTSTTICGFVLVAKRENLQDGGTLSIVVSIEVFVLLTRMHAYRGLANQLIKKLNDILHSEDETMKSIVRSTLKPIETPLEVYSIAGTGSVILWCCIPLVLIFKKKYFFYEDFGLTAAYSKQPFSINIFVLGNVIQIIASALMFLKKVAMDVYMINLVLLLTAQYRYIAVKLATIFRNHTSQDKPNEYQKEYSMNSLIEKEMKTLCRHHTVTLQ</sequence>